<sequence length="133" mass="13490">MVARVRDAGEVALAVRVAGRCRLPLSVRAGGHDRAGRALRAGGLVVDLTGLRRVDFDPGTGVVTVGGGATATDVLAALRPYDRVVAARVVRAVGLAGLTLAGGYGPLCGRHRLATDADAGVAPVDLRERSAEG</sequence>
<dbReference type="InterPro" id="IPR050416">
    <property type="entry name" value="FAD-linked_Oxidoreductase"/>
</dbReference>
<dbReference type="Proteomes" id="UP001303001">
    <property type="component" value="Chromosome"/>
</dbReference>
<evidence type="ECO:0000256" key="4">
    <source>
        <dbReference type="ARBA" id="ARBA00022827"/>
    </source>
</evidence>
<accession>A0ABZ0A6N7</accession>
<organism evidence="7 8">
    <name type="scientific">Micromonospora halotolerans</name>
    <dbReference type="NCBI Taxonomy" id="709879"/>
    <lineage>
        <taxon>Bacteria</taxon>
        <taxon>Bacillati</taxon>
        <taxon>Actinomycetota</taxon>
        <taxon>Actinomycetes</taxon>
        <taxon>Micromonosporales</taxon>
        <taxon>Micromonosporaceae</taxon>
        <taxon>Micromonospora</taxon>
    </lineage>
</organism>
<dbReference type="Pfam" id="PF01565">
    <property type="entry name" value="FAD_binding_4"/>
    <property type="match status" value="1"/>
</dbReference>
<keyword evidence="4" id="KW-0274">FAD</keyword>
<comment type="cofactor">
    <cofactor evidence="1">
        <name>FAD</name>
        <dbReference type="ChEBI" id="CHEBI:57692"/>
    </cofactor>
</comment>
<dbReference type="InterPro" id="IPR016166">
    <property type="entry name" value="FAD-bd_PCMH"/>
</dbReference>
<dbReference type="PANTHER" id="PTHR42973">
    <property type="entry name" value="BINDING OXIDOREDUCTASE, PUTATIVE (AFU_ORTHOLOGUE AFUA_1G17690)-RELATED"/>
    <property type="match status" value="1"/>
</dbReference>
<dbReference type="RefSeq" id="WP_313724817.1">
    <property type="nucleotide sequence ID" value="NZ_CP134876.1"/>
</dbReference>
<keyword evidence="3" id="KW-0285">Flavoprotein</keyword>
<dbReference type="Gene3D" id="3.30.465.10">
    <property type="match status" value="1"/>
</dbReference>
<evidence type="ECO:0000313" key="7">
    <source>
        <dbReference type="EMBL" id="WNM43085.1"/>
    </source>
</evidence>
<comment type="similarity">
    <text evidence="2">Belongs to the oxygen-dependent FAD-linked oxidoreductase family.</text>
</comment>
<gene>
    <name evidence="7" type="ORF">RMN56_21305</name>
</gene>
<feature type="domain" description="FAD-binding PCMH-type" evidence="6">
    <location>
        <begin position="1"/>
        <end position="133"/>
    </location>
</feature>
<dbReference type="EMBL" id="CP134876">
    <property type="protein sequence ID" value="WNM43085.1"/>
    <property type="molecule type" value="Genomic_DNA"/>
</dbReference>
<dbReference type="InterPro" id="IPR006094">
    <property type="entry name" value="Oxid_FAD_bind_N"/>
</dbReference>
<reference evidence="7 8" key="1">
    <citation type="submission" date="2023-09" db="EMBL/GenBank/DDBJ databases">
        <title>Micromonospora halotolerans DSM 45598 genome sequence.</title>
        <authorList>
            <person name="Mo P."/>
        </authorList>
    </citation>
    <scope>NUCLEOTIDE SEQUENCE [LARGE SCALE GENOMIC DNA]</scope>
    <source>
        <strain evidence="7 8">DSM 45598</strain>
    </source>
</reference>
<dbReference type="InterPro" id="IPR036318">
    <property type="entry name" value="FAD-bd_PCMH-like_sf"/>
</dbReference>
<name>A0ABZ0A6N7_9ACTN</name>
<evidence type="ECO:0000259" key="6">
    <source>
        <dbReference type="PROSITE" id="PS51387"/>
    </source>
</evidence>
<evidence type="ECO:0000256" key="5">
    <source>
        <dbReference type="ARBA" id="ARBA00023002"/>
    </source>
</evidence>
<dbReference type="PANTHER" id="PTHR42973:SF39">
    <property type="entry name" value="FAD-BINDING PCMH-TYPE DOMAIN-CONTAINING PROTEIN"/>
    <property type="match status" value="1"/>
</dbReference>
<protein>
    <submittedName>
        <fullName evidence="7">FAD-binding protein</fullName>
    </submittedName>
</protein>
<evidence type="ECO:0000256" key="1">
    <source>
        <dbReference type="ARBA" id="ARBA00001974"/>
    </source>
</evidence>
<dbReference type="SUPFAM" id="SSF56176">
    <property type="entry name" value="FAD-binding/transporter-associated domain-like"/>
    <property type="match status" value="1"/>
</dbReference>
<evidence type="ECO:0000256" key="3">
    <source>
        <dbReference type="ARBA" id="ARBA00022630"/>
    </source>
</evidence>
<keyword evidence="8" id="KW-1185">Reference proteome</keyword>
<keyword evidence="5" id="KW-0560">Oxidoreductase</keyword>
<proteinExistence type="inferred from homology"/>
<evidence type="ECO:0000313" key="8">
    <source>
        <dbReference type="Proteomes" id="UP001303001"/>
    </source>
</evidence>
<dbReference type="InterPro" id="IPR016169">
    <property type="entry name" value="FAD-bd_PCMH_sub2"/>
</dbReference>
<dbReference type="PROSITE" id="PS51387">
    <property type="entry name" value="FAD_PCMH"/>
    <property type="match status" value="1"/>
</dbReference>
<evidence type="ECO:0000256" key="2">
    <source>
        <dbReference type="ARBA" id="ARBA00005466"/>
    </source>
</evidence>